<feature type="domain" description="Ternary complex associated" evidence="2">
    <location>
        <begin position="378"/>
        <end position="467"/>
    </location>
</feature>
<dbReference type="OrthoDB" id="143193at2"/>
<dbReference type="PANTHER" id="PTHR22576:SF37">
    <property type="entry name" value="MUCOSA-ASSOCIATED LYMPHOID TISSUE LYMPHOMA TRANSLOCATION PROTEIN 1"/>
    <property type="match status" value="1"/>
</dbReference>
<dbReference type="GO" id="GO:0006508">
    <property type="term" value="P:proteolysis"/>
    <property type="evidence" value="ECO:0007669"/>
    <property type="project" value="InterPro"/>
</dbReference>
<dbReference type="HOGENOM" id="CLU_582456_0_0_0"/>
<evidence type="ECO:0000259" key="1">
    <source>
        <dbReference type="Pfam" id="PF00656"/>
    </source>
</evidence>
<dbReference type="InterPro" id="IPR045541">
    <property type="entry name" value="TCAD2"/>
</dbReference>
<keyword evidence="4" id="KW-1185">Reference proteome</keyword>
<evidence type="ECO:0000313" key="3">
    <source>
        <dbReference type="EMBL" id="EFO80412.1"/>
    </source>
</evidence>
<dbReference type="Pfam" id="PF00656">
    <property type="entry name" value="Peptidase_C14"/>
    <property type="match status" value="1"/>
</dbReference>
<dbReference type="Pfam" id="PF19971">
    <property type="entry name" value="TCAD2"/>
    <property type="match status" value="1"/>
</dbReference>
<proteinExistence type="predicted"/>
<comment type="caution">
    <text evidence="3">The sequence shown here is derived from an EMBL/GenBank/DDBJ whole genome shotgun (WGS) entry which is preliminary data.</text>
</comment>
<dbReference type="AlphaFoldDB" id="E1IEM0"/>
<dbReference type="InterPro" id="IPR052039">
    <property type="entry name" value="Caspase-related_regulators"/>
</dbReference>
<accession>E1IEM0</accession>
<dbReference type="Proteomes" id="UP000054010">
    <property type="component" value="Unassembled WGS sequence"/>
</dbReference>
<dbReference type="STRING" id="765420.OSCT_1771"/>
<feature type="domain" description="Peptidase C14 caspase" evidence="1">
    <location>
        <begin position="6"/>
        <end position="233"/>
    </location>
</feature>
<evidence type="ECO:0000313" key="4">
    <source>
        <dbReference type="Proteomes" id="UP000054010"/>
    </source>
</evidence>
<dbReference type="InterPro" id="IPR011600">
    <property type="entry name" value="Pept_C14_caspase"/>
</dbReference>
<dbReference type="EMBL" id="ADVR01000053">
    <property type="protein sequence ID" value="EFO80412.1"/>
    <property type="molecule type" value="Genomic_DNA"/>
</dbReference>
<dbReference type="PANTHER" id="PTHR22576">
    <property type="entry name" value="MUCOSA ASSOCIATED LYMPHOID TISSUE LYMPHOMA TRANSLOCATION PROTEIN 1/PARACASPASE"/>
    <property type="match status" value="1"/>
</dbReference>
<reference evidence="3 4" key="1">
    <citation type="journal article" date="2011" name="J. Bacteriol.">
        <title>Draft genome sequence of the anoxygenic filamentous phototrophic bacterium Oscillochloris trichoides subsp. DG-6.</title>
        <authorList>
            <person name="Kuznetsov B.B."/>
            <person name="Ivanovsky R.N."/>
            <person name="Keppen O.I."/>
            <person name="Sukhacheva M.V."/>
            <person name="Bumazhkin B.K."/>
            <person name="Patutina E.O."/>
            <person name="Beletsky A.V."/>
            <person name="Mardanov A.V."/>
            <person name="Baslerov R.V."/>
            <person name="Panteleeva A.N."/>
            <person name="Kolganova T.V."/>
            <person name="Ravin N.V."/>
            <person name="Skryabin K.G."/>
        </authorList>
    </citation>
    <scope>NUCLEOTIDE SEQUENCE [LARGE SCALE GENOMIC DNA]</scope>
    <source>
        <strain evidence="3 4">DG-6</strain>
    </source>
</reference>
<dbReference type="eggNOG" id="COG4249">
    <property type="taxonomic scope" value="Bacteria"/>
</dbReference>
<name>E1IEM0_9CHLR</name>
<protein>
    <submittedName>
        <fullName evidence="3">Peptidase C14, caspase catalytic subunit p20</fullName>
    </submittedName>
</protein>
<dbReference type="Gene3D" id="3.40.50.1460">
    <property type="match status" value="1"/>
</dbReference>
<evidence type="ECO:0000259" key="2">
    <source>
        <dbReference type="Pfam" id="PF19971"/>
    </source>
</evidence>
<gene>
    <name evidence="3" type="ORF">OSCT_1771</name>
</gene>
<sequence>MSFTHGHALIIGVGSYQHVPNLNVPITVADAQAVAAVLRDPHYCGYPEAQVTQISNADATRAGILAALSDLATRTKPDDTVLLFYSGHGEYSADGAYHLTTHDTRMVQHKVVAGTGISQADLLDKLRTIPAKRLILLMNACHAGELAPVLGDDQQPFTGQPLPQHTADALLATGSGRIIITACRENQVSFIGTGRMTIFAQALTDGLRGQGLMGRTGYISAFDLYTHLYFTVGTAVEKHISAAMKQRYGHTQEPELTVLKGVGPFAMALYHGSTTLGDFPADHMPPEDTAWREVSPARSQWAFQQSISNSPITTGNNNTVIQSGRDTIHAGGSVTQVGGDYVGGDKIHVGDISGTGIAIGRGAQAHVQQGGGDQEAFARAFAQIYATIKSRPEDPDVDKDEVTTTVKNIQQEAQKGEQANETKLTRWLRNLAEMAEDIFAVTVAALSGPQAAFATVAHKVAGRVRDERG</sequence>
<organism evidence="3 4">
    <name type="scientific">Oscillochloris trichoides DG-6</name>
    <dbReference type="NCBI Taxonomy" id="765420"/>
    <lineage>
        <taxon>Bacteria</taxon>
        <taxon>Bacillati</taxon>
        <taxon>Chloroflexota</taxon>
        <taxon>Chloroflexia</taxon>
        <taxon>Chloroflexales</taxon>
        <taxon>Chloroflexineae</taxon>
        <taxon>Oscillochloridaceae</taxon>
        <taxon>Oscillochloris</taxon>
    </lineage>
</organism>
<dbReference type="GO" id="GO:0004197">
    <property type="term" value="F:cysteine-type endopeptidase activity"/>
    <property type="evidence" value="ECO:0007669"/>
    <property type="project" value="InterPro"/>
</dbReference>
<dbReference type="SUPFAM" id="SSF52129">
    <property type="entry name" value="Caspase-like"/>
    <property type="match status" value="1"/>
</dbReference>
<dbReference type="InterPro" id="IPR029030">
    <property type="entry name" value="Caspase-like_dom_sf"/>
</dbReference>